<dbReference type="EMBL" id="JYDI01000286">
    <property type="protein sequence ID" value="KRY46460.1"/>
    <property type="molecule type" value="Genomic_DNA"/>
</dbReference>
<organism evidence="1 2">
    <name type="scientific">Trichinella britovi</name>
    <name type="common">Parasitic roundworm</name>
    <dbReference type="NCBI Taxonomy" id="45882"/>
    <lineage>
        <taxon>Eukaryota</taxon>
        <taxon>Metazoa</taxon>
        <taxon>Ecdysozoa</taxon>
        <taxon>Nematoda</taxon>
        <taxon>Enoplea</taxon>
        <taxon>Dorylaimia</taxon>
        <taxon>Trichinellida</taxon>
        <taxon>Trichinellidae</taxon>
        <taxon>Trichinella</taxon>
    </lineage>
</organism>
<evidence type="ECO:0000313" key="1">
    <source>
        <dbReference type="EMBL" id="KRY46460.1"/>
    </source>
</evidence>
<comment type="caution">
    <text evidence="1">The sequence shown here is derived from an EMBL/GenBank/DDBJ whole genome shotgun (WGS) entry which is preliminary data.</text>
</comment>
<proteinExistence type="predicted"/>
<dbReference type="AlphaFoldDB" id="A0A0V1CC16"/>
<name>A0A0V1CC16_TRIBR</name>
<reference evidence="1 2" key="1">
    <citation type="submission" date="2015-01" db="EMBL/GenBank/DDBJ databases">
        <title>Evolution of Trichinella species and genotypes.</title>
        <authorList>
            <person name="Korhonen P.K."/>
            <person name="Edoardo P."/>
            <person name="Giuseppe L.R."/>
            <person name="Gasser R.B."/>
        </authorList>
    </citation>
    <scope>NUCLEOTIDE SEQUENCE [LARGE SCALE GENOMIC DNA]</scope>
    <source>
        <strain evidence="1">ISS120</strain>
    </source>
</reference>
<gene>
    <name evidence="1" type="ORF">T03_15816</name>
</gene>
<keyword evidence="2" id="KW-1185">Reference proteome</keyword>
<dbReference type="Proteomes" id="UP000054653">
    <property type="component" value="Unassembled WGS sequence"/>
</dbReference>
<accession>A0A0V1CC16</accession>
<evidence type="ECO:0000313" key="2">
    <source>
        <dbReference type="Proteomes" id="UP000054653"/>
    </source>
</evidence>
<protein>
    <submittedName>
        <fullName evidence="1">Uncharacterized protein</fullName>
    </submittedName>
</protein>
<sequence length="60" mass="6981">MHYLKSQLGIKECKRVITQSTGNNMRHIESKPQTLRNIHHSFLVCSQAIQKPIVRLILKN</sequence>